<keyword evidence="3" id="KW-0804">Transcription</keyword>
<evidence type="ECO:0000256" key="1">
    <source>
        <dbReference type="ARBA" id="ARBA00023015"/>
    </source>
</evidence>
<dbReference type="InterPro" id="IPR036388">
    <property type="entry name" value="WH-like_DNA-bd_sf"/>
</dbReference>
<dbReference type="FunFam" id="1.10.10.10:FF:000019">
    <property type="entry name" value="Crp/Fnr family transcriptional regulator"/>
    <property type="match status" value="1"/>
</dbReference>
<dbReference type="Pfam" id="PF13545">
    <property type="entry name" value="HTH_Crp_2"/>
    <property type="match status" value="1"/>
</dbReference>
<protein>
    <submittedName>
        <fullName evidence="6">Cyclic nucleotide-binding protein</fullName>
    </submittedName>
</protein>
<evidence type="ECO:0000259" key="5">
    <source>
        <dbReference type="PROSITE" id="PS51063"/>
    </source>
</evidence>
<dbReference type="Pfam" id="PF00027">
    <property type="entry name" value="cNMP_binding"/>
    <property type="match status" value="1"/>
</dbReference>
<dbReference type="InterPro" id="IPR000595">
    <property type="entry name" value="cNMP-bd_dom"/>
</dbReference>
<evidence type="ECO:0000256" key="3">
    <source>
        <dbReference type="ARBA" id="ARBA00023163"/>
    </source>
</evidence>
<dbReference type="PANTHER" id="PTHR24567">
    <property type="entry name" value="CRP FAMILY TRANSCRIPTIONAL REGULATORY PROTEIN"/>
    <property type="match status" value="1"/>
</dbReference>
<dbReference type="Gene3D" id="1.10.10.10">
    <property type="entry name" value="Winged helix-like DNA-binding domain superfamily/Winged helix DNA-binding domain"/>
    <property type="match status" value="1"/>
</dbReference>
<proteinExistence type="predicted"/>
<dbReference type="InterPro" id="IPR018490">
    <property type="entry name" value="cNMP-bd_dom_sf"/>
</dbReference>
<dbReference type="SUPFAM" id="SSF46785">
    <property type="entry name" value="Winged helix' DNA-binding domain"/>
    <property type="match status" value="1"/>
</dbReference>
<evidence type="ECO:0000256" key="2">
    <source>
        <dbReference type="ARBA" id="ARBA00023125"/>
    </source>
</evidence>
<feature type="domain" description="HTH crp-type" evidence="5">
    <location>
        <begin position="155"/>
        <end position="230"/>
    </location>
</feature>
<dbReference type="InterPro" id="IPR014710">
    <property type="entry name" value="RmlC-like_jellyroll"/>
</dbReference>
<evidence type="ECO:0000259" key="4">
    <source>
        <dbReference type="PROSITE" id="PS50042"/>
    </source>
</evidence>
<dbReference type="CDD" id="cd00038">
    <property type="entry name" value="CAP_ED"/>
    <property type="match status" value="1"/>
</dbReference>
<dbReference type="RefSeq" id="WP_097646028.1">
    <property type="nucleotide sequence ID" value="NZ_NQWI01000195.1"/>
</dbReference>
<feature type="domain" description="Cyclic nucleotide-binding" evidence="4">
    <location>
        <begin position="21"/>
        <end position="141"/>
    </location>
</feature>
<dbReference type="PROSITE" id="PS51063">
    <property type="entry name" value="HTH_CRP_2"/>
    <property type="match status" value="1"/>
</dbReference>
<dbReference type="InterPro" id="IPR012318">
    <property type="entry name" value="HTH_CRP"/>
</dbReference>
<dbReference type="SUPFAM" id="SSF51206">
    <property type="entry name" value="cAMP-binding domain-like"/>
    <property type="match status" value="1"/>
</dbReference>
<keyword evidence="7" id="KW-1185">Reference proteome</keyword>
<reference evidence="7" key="1">
    <citation type="submission" date="2017-08" db="EMBL/GenBank/DDBJ databases">
        <authorList>
            <person name="Grouzdev D.S."/>
            <person name="Gaisin V.A."/>
            <person name="Rysina M.S."/>
            <person name="Gorlenko V.M."/>
        </authorList>
    </citation>
    <scope>NUCLEOTIDE SEQUENCE [LARGE SCALE GENOMIC DNA]</scope>
    <source>
        <strain evidence="7">Kir15-3F</strain>
    </source>
</reference>
<accession>A0A2A6RDD1</accession>
<dbReference type="GO" id="GO:0003677">
    <property type="term" value="F:DNA binding"/>
    <property type="evidence" value="ECO:0007669"/>
    <property type="project" value="UniProtKB-KW"/>
</dbReference>
<keyword evidence="1" id="KW-0805">Transcription regulation</keyword>
<dbReference type="Gene3D" id="2.60.120.10">
    <property type="entry name" value="Jelly Rolls"/>
    <property type="match status" value="1"/>
</dbReference>
<comment type="caution">
    <text evidence="6">The sequence shown here is derived from an EMBL/GenBank/DDBJ whole genome shotgun (WGS) entry which is preliminary data.</text>
</comment>
<organism evidence="6 7">
    <name type="scientific">Candidatus Viridilinea mediisalina</name>
    <dbReference type="NCBI Taxonomy" id="2024553"/>
    <lineage>
        <taxon>Bacteria</taxon>
        <taxon>Bacillati</taxon>
        <taxon>Chloroflexota</taxon>
        <taxon>Chloroflexia</taxon>
        <taxon>Chloroflexales</taxon>
        <taxon>Chloroflexineae</taxon>
        <taxon>Oscillochloridaceae</taxon>
        <taxon>Candidatus Viridilinea</taxon>
    </lineage>
</organism>
<dbReference type="OrthoDB" id="9812325at2"/>
<evidence type="ECO:0000313" key="7">
    <source>
        <dbReference type="Proteomes" id="UP000220527"/>
    </source>
</evidence>
<evidence type="ECO:0000313" key="6">
    <source>
        <dbReference type="EMBL" id="PDW00181.1"/>
    </source>
</evidence>
<keyword evidence="2" id="KW-0238">DNA-binding</keyword>
<dbReference type="InterPro" id="IPR036390">
    <property type="entry name" value="WH_DNA-bd_sf"/>
</dbReference>
<dbReference type="AlphaFoldDB" id="A0A2A6RDD1"/>
<dbReference type="InterPro" id="IPR050397">
    <property type="entry name" value="Env_Response_Regulators"/>
</dbReference>
<dbReference type="GO" id="GO:0003700">
    <property type="term" value="F:DNA-binding transcription factor activity"/>
    <property type="evidence" value="ECO:0007669"/>
    <property type="project" value="TreeGrafter"/>
</dbReference>
<dbReference type="EMBL" id="NQWI01000195">
    <property type="protein sequence ID" value="PDW00181.1"/>
    <property type="molecule type" value="Genomic_DNA"/>
</dbReference>
<name>A0A2A6RDD1_9CHLR</name>
<dbReference type="SMART" id="SM00419">
    <property type="entry name" value="HTH_CRP"/>
    <property type="match status" value="1"/>
</dbReference>
<dbReference type="SMART" id="SM00100">
    <property type="entry name" value="cNMP"/>
    <property type="match status" value="1"/>
</dbReference>
<gene>
    <name evidence="6" type="ORF">CJ255_20975</name>
</gene>
<dbReference type="Proteomes" id="UP000220527">
    <property type="component" value="Unassembled WGS sequence"/>
</dbReference>
<dbReference type="GO" id="GO:0005829">
    <property type="term" value="C:cytosol"/>
    <property type="evidence" value="ECO:0007669"/>
    <property type="project" value="TreeGrafter"/>
</dbReference>
<sequence length="243" mass="27075">MSERRPETLPDKLRYLRDTDIFRDLEQAEVEALGKRAPMQRVPAGTVFFSPEQAAEVLFILKEGQVRIYHLSPEGKALTIAVLEPGTIFGEMALLGQRLHQSYAEALSPCLLCLMSREDVKGMLLSDPRIATRVAEILGQRLISAEQRLSDFAFKNLPQRLASLLLQLARPPKARLFRPASGPPEVRFTHEALAEMVGTYRETATKILNEFRAQGLIELKRGCVVLVDEPGLRVLSELGEGGT</sequence>
<dbReference type="PANTHER" id="PTHR24567:SF74">
    <property type="entry name" value="HTH-TYPE TRANSCRIPTIONAL REGULATOR ARCR"/>
    <property type="match status" value="1"/>
</dbReference>
<dbReference type="PROSITE" id="PS50042">
    <property type="entry name" value="CNMP_BINDING_3"/>
    <property type="match status" value="1"/>
</dbReference>